<evidence type="ECO:0000256" key="1">
    <source>
        <dbReference type="ARBA" id="ARBA00004418"/>
    </source>
</evidence>
<feature type="signal peptide" evidence="3">
    <location>
        <begin position="1"/>
        <end position="26"/>
    </location>
</feature>
<evidence type="ECO:0000256" key="3">
    <source>
        <dbReference type="SAM" id="SignalP"/>
    </source>
</evidence>
<feature type="domain" description="Periplasmic binding protein" evidence="4">
    <location>
        <begin position="43"/>
        <end position="298"/>
    </location>
</feature>
<comment type="subcellular location">
    <subcellularLocation>
        <location evidence="1">Periplasm</location>
    </subcellularLocation>
</comment>
<dbReference type="InterPro" id="IPR025997">
    <property type="entry name" value="SBP_2_dom"/>
</dbReference>
<dbReference type="EMBL" id="FMJD01000007">
    <property type="protein sequence ID" value="SCM75981.1"/>
    <property type="molecule type" value="Genomic_DNA"/>
</dbReference>
<organism evidence="5">
    <name type="scientific">uncultured Pleomorphomonas sp</name>
    <dbReference type="NCBI Taxonomy" id="442121"/>
    <lineage>
        <taxon>Bacteria</taxon>
        <taxon>Pseudomonadati</taxon>
        <taxon>Pseudomonadota</taxon>
        <taxon>Alphaproteobacteria</taxon>
        <taxon>Hyphomicrobiales</taxon>
        <taxon>Pleomorphomonadaceae</taxon>
        <taxon>Pleomorphomonas</taxon>
        <taxon>environmental samples</taxon>
    </lineage>
</organism>
<gene>
    <name evidence="5" type="ORF">KL86PLE_30428</name>
</gene>
<evidence type="ECO:0000313" key="5">
    <source>
        <dbReference type="EMBL" id="SCM75981.1"/>
    </source>
</evidence>
<dbReference type="AlphaFoldDB" id="A0A212LEJ9"/>
<keyword evidence="5" id="KW-0762">Sugar transport</keyword>
<evidence type="ECO:0000256" key="2">
    <source>
        <dbReference type="ARBA" id="ARBA00007639"/>
    </source>
</evidence>
<dbReference type="Pfam" id="PF13407">
    <property type="entry name" value="Peripla_BP_4"/>
    <property type="match status" value="1"/>
</dbReference>
<protein>
    <submittedName>
        <fullName evidence="5">ABC-type sugar transport system, periplasmic component</fullName>
    </submittedName>
</protein>
<comment type="similarity">
    <text evidence="2">Belongs to the bacterial solute-binding protein 2 family.</text>
</comment>
<dbReference type="RefSeq" id="WP_100079727.1">
    <property type="nucleotide sequence ID" value="NZ_LT608334.1"/>
</dbReference>
<evidence type="ECO:0000259" key="4">
    <source>
        <dbReference type="Pfam" id="PF13407"/>
    </source>
</evidence>
<dbReference type="PANTHER" id="PTHR30036:SF7">
    <property type="entry name" value="ABC TRANSPORTER PERIPLASMIC-BINDING PROTEIN YPHF"/>
    <property type="match status" value="1"/>
</dbReference>
<dbReference type="GO" id="GO:0030288">
    <property type="term" value="C:outer membrane-bounded periplasmic space"/>
    <property type="evidence" value="ECO:0007669"/>
    <property type="project" value="TreeGrafter"/>
</dbReference>
<keyword evidence="3" id="KW-0732">Signal</keyword>
<dbReference type="GO" id="GO:0030246">
    <property type="term" value="F:carbohydrate binding"/>
    <property type="evidence" value="ECO:0007669"/>
    <property type="project" value="TreeGrafter"/>
</dbReference>
<reference evidence="5" key="1">
    <citation type="submission" date="2016-08" db="EMBL/GenBank/DDBJ databases">
        <authorList>
            <person name="Seilhamer J.J."/>
        </authorList>
    </citation>
    <scope>NUCLEOTIDE SEQUENCE</scope>
    <source>
        <strain evidence="5">86</strain>
    </source>
</reference>
<dbReference type="InterPro" id="IPR028082">
    <property type="entry name" value="Peripla_BP_I"/>
</dbReference>
<sequence length="350" mass="36166">MSFIARTAASTAALLAPLLFAGASLAAGLAGAPAPFDQGGVKFALVGYISAGDFFSAVQAGAKAQSAALGVDLQVFPGRQDSAEQRLQIEQAINLGVKAIVIDHGEPEALRDVVQKALDAGVKVVAFDVNIDNPAVPQVEQSDHELARLALEQAAKDNGTSFTAGYAYVAGFAPLDRRNEVWQAFKKANPGVVEKAQFGVVNATTALSTSDQAKAVLRANPDISVVFAPYDEFARGVKLAATELGVADKLKIYSADVSTADIQEIVADGSPWVATVATNPALVGAAAIRAAAKLVAGEAVDHNLVIKPTLLTQAGLREAGVTTIEELAAKLPSFNESDVALAPWIPVASK</sequence>
<accession>A0A212LEJ9</accession>
<keyword evidence="5" id="KW-0813">Transport</keyword>
<dbReference type="InterPro" id="IPR050555">
    <property type="entry name" value="Bact_Solute-Bind_Prot2"/>
</dbReference>
<dbReference type="Gene3D" id="3.40.50.2300">
    <property type="match status" value="2"/>
</dbReference>
<proteinExistence type="inferred from homology"/>
<dbReference type="SUPFAM" id="SSF53822">
    <property type="entry name" value="Periplasmic binding protein-like I"/>
    <property type="match status" value="1"/>
</dbReference>
<name>A0A212LEJ9_9HYPH</name>
<feature type="chain" id="PRO_5012623199" evidence="3">
    <location>
        <begin position="27"/>
        <end position="350"/>
    </location>
</feature>
<dbReference type="PANTHER" id="PTHR30036">
    <property type="entry name" value="D-XYLOSE-BINDING PERIPLASMIC PROTEIN"/>
    <property type="match status" value="1"/>
</dbReference>